<evidence type="ECO:0000256" key="1">
    <source>
        <dbReference type="SAM" id="MobiDB-lite"/>
    </source>
</evidence>
<feature type="transmembrane region" description="Helical" evidence="2">
    <location>
        <begin position="412"/>
        <end position="435"/>
    </location>
</feature>
<feature type="transmembrane region" description="Helical" evidence="2">
    <location>
        <begin position="322"/>
        <end position="342"/>
    </location>
</feature>
<keyword evidence="2" id="KW-1133">Transmembrane helix</keyword>
<dbReference type="Proteomes" id="UP001642464">
    <property type="component" value="Unassembled WGS sequence"/>
</dbReference>
<feature type="region of interest" description="Disordered" evidence="1">
    <location>
        <begin position="34"/>
        <end position="56"/>
    </location>
</feature>
<evidence type="ECO:0000313" key="4">
    <source>
        <dbReference type="Proteomes" id="UP001642464"/>
    </source>
</evidence>
<evidence type="ECO:0000256" key="2">
    <source>
        <dbReference type="SAM" id="Phobius"/>
    </source>
</evidence>
<proteinExistence type="predicted"/>
<feature type="transmembrane region" description="Helical" evidence="2">
    <location>
        <begin position="489"/>
        <end position="508"/>
    </location>
</feature>
<comment type="caution">
    <text evidence="3">The sequence shown here is derived from an EMBL/GenBank/DDBJ whole genome shotgun (WGS) entry which is preliminary data.</text>
</comment>
<sequence>MGNQSSCCEEELEEVPKEVIHHRHDFAEGNSFKTCLPGDAAHESEETDESASASAGSPRAVDISLAQCRLQRMDHLVVDQEILRGITLRESLQDGGRLWRRSPLDLKEPERKGLWSRSRNVEGFDIFLSHTWQTSGIWKVLSLTLQSSWKAWIATWLLLVCLAIVLFLFDFLPMTETWTPNILGFSRPCPLGGWVMVASFLTPFLAILISLNLPESFVKSPICFLDVVSIHQTDKDLMERGIYGLGGFLQVSKELRVLWSQKYLTRLWCVFEVAAFRTANPTGKITLHPVDAEVGVLLLYASFVVLTACTQAALFWVEETHVLHGFVQAIGLIPSYFAIHVIRRQTHFRRQLLTELREFHVEKAQCRSSFDRGFIEAAILHWYGSKEKFTDYVRGPLASELIRNLTNRSSHLGYGLIIVTAPVSAGLEQCLSLWMGQAPPEALVSRFLGMVVGTDFFFCFFLLESVSLLSERLAKCACFSCLHEQVQTFLIWIYYGVAWNLGTTLGTMASNYSIWTSLAYFVTCLLLVQGLALMLKRMLLRSVQPSSVYSVARLTAGSEEGIRGTSGWSKFEGAAMAIPVDMSSFQNGMGESAPSIPLGESTSREADEAPGMQKMMQEAFPMDKVQNGLGAAKSWVSWGWGSVVQSAKKIGDDLANSEFVKETERMAQKAEENISQGASEAFRRVSQATDLAVNKAAETMTHLDQEIQSGIAVTEDAIDARDGTQCFSLDLIFLHLLQYTRFGILMIFGILLIQTLVLTYAAFVPLDLLKKGHFTAYSTYTRISGSLLQTCWIFLGQLLFGWFYLYSLYSSYDEVANAEYLFWFAGFISVQMTMFFARGADSHLGHGWNVSQAIYVFYHVEDLSFKKGMDDTSESFVITRAHWFLRSLFGFTINLLLREFIGYSVPILLMHFHNPIDCVIYSVAVNFIVTMDDISDTVYKVLRRRKSCQYDRLETGNVESVEHEVP</sequence>
<keyword evidence="2" id="KW-0812">Transmembrane</keyword>
<reference evidence="3 4" key="1">
    <citation type="submission" date="2024-02" db="EMBL/GenBank/DDBJ databases">
        <authorList>
            <person name="Chen Y."/>
            <person name="Shah S."/>
            <person name="Dougan E. K."/>
            <person name="Thang M."/>
            <person name="Chan C."/>
        </authorList>
    </citation>
    <scope>NUCLEOTIDE SEQUENCE [LARGE SCALE GENOMIC DNA]</scope>
</reference>
<dbReference type="EMBL" id="CAXAMM010009291">
    <property type="protein sequence ID" value="CAK9019933.1"/>
    <property type="molecule type" value="Genomic_DNA"/>
</dbReference>
<feature type="transmembrane region" description="Helical" evidence="2">
    <location>
        <begin position="514"/>
        <end position="535"/>
    </location>
</feature>
<feature type="transmembrane region" description="Helical" evidence="2">
    <location>
        <begin position="783"/>
        <end position="808"/>
    </location>
</feature>
<accession>A0ABP0JZK6</accession>
<feature type="transmembrane region" description="Helical" evidence="2">
    <location>
        <begin position="820"/>
        <end position="840"/>
    </location>
</feature>
<feature type="transmembrane region" description="Helical" evidence="2">
    <location>
        <begin position="742"/>
        <end position="763"/>
    </location>
</feature>
<feature type="transmembrane region" description="Helical" evidence="2">
    <location>
        <begin position="294"/>
        <end position="316"/>
    </location>
</feature>
<evidence type="ECO:0000313" key="3">
    <source>
        <dbReference type="EMBL" id="CAK9019933.1"/>
    </source>
</evidence>
<feature type="transmembrane region" description="Helical" evidence="2">
    <location>
        <begin position="191"/>
        <end position="211"/>
    </location>
</feature>
<gene>
    <name evidence="3" type="ORF">SCF082_LOCUS14723</name>
</gene>
<name>A0ABP0JZK6_9DINO</name>
<keyword evidence="4" id="KW-1185">Reference proteome</keyword>
<protein>
    <submittedName>
        <fullName evidence="3">Uncharacterized protein</fullName>
    </submittedName>
</protein>
<feature type="transmembrane region" description="Helical" evidence="2">
    <location>
        <begin position="151"/>
        <end position="171"/>
    </location>
</feature>
<keyword evidence="2" id="KW-0472">Membrane</keyword>
<organism evidence="3 4">
    <name type="scientific">Durusdinium trenchii</name>
    <dbReference type="NCBI Taxonomy" id="1381693"/>
    <lineage>
        <taxon>Eukaryota</taxon>
        <taxon>Sar</taxon>
        <taxon>Alveolata</taxon>
        <taxon>Dinophyceae</taxon>
        <taxon>Suessiales</taxon>
        <taxon>Symbiodiniaceae</taxon>
        <taxon>Durusdinium</taxon>
    </lineage>
</organism>
<feature type="transmembrane region" description="Helical" evidence="2">
    <location>
        <begin position="447"/>
        <end position="469"/>
    </location>
</feature>